<feature type="compositionally biased region" description="Basic residues" evidence="4">
    <location>
        <begin position="684"/>
        <end position="709"/>
    </location>
</feature>
<evidence type="ECO:0000256" key="2">
    <source>
        <dbReference type="ARBA" id="ARBA00023125"/>
    </source>
</evidence>
<evidence type="ECO:0000256" key="1">
    <source>
        <dbReference type="ARBA" id="ARBA00004123"/>
    </source>
</evidence>
<feature type="region of interest" description="Disordered" evidence="4">
    <location>
        <begin position="581"/>
        <end position="802"/>
    </location>
</feature>
<dbReference type="InterPro" id="IPR005818">
    <property type="entry name" value="Histone_H1/H5_H15"/>
</dbReference>
<reference evidence="6" key="1">
    <citation type="journal article" date="2025" name="Foods">
        <title>Unveiling the Microbial Signatures of Arabica Coffee Cherries: Insights into Ripeness Specific Diversity, Functional Traits, and Implications for Quality and Safety.</title>
        <authorList>
            <consortium name="RefSeq"/>
            <person name="Tenea G.N."/>
            <person name="Cifuentes V."/>
            <person name="Reyes P."/>
            <person name="Cevallos-Vallejos M."/>
        </authorList>
    </citation>
    <scope>NUCLEOTIDE SEQUENCE [LARGE SCALE GENOMIC DNA]</scope>
</reference>
<evidence type="ECO:0000259" key="5">
    <source>
        <dbReference type="PROSITE" id="PS51504"/>
    </source>
</evidence>
<evidence type="ECO:0000313" key="7">
    <source>
        <dbReference type="RefSeq" id="XP_027097594.1"/>
    </source>
</evidence>
<comment type="subcellular location">
    <subcellularLocation>
        <location evidence="1">Nucleus</location>
    </subcellularLocation>
</comment>
<dbReference type="GO" id="GO:0031492">
    <property type="term" value="F:nucleosomal DNA binding"/>
    <property type="evidence" value="ECO:0007669"/>
    <property type="project" value="TreeGrafter"/>
</dbReference>
<dbReference type="GO" id="GO:0005730">
    <property type="term" value="C:nucleolus"/>
    <property type="evidence" value="ECO:0007669"/>
    <property type="project" value="TreeGrafter"/>
</dbReference>
<feature type="region of interest" description="Disordered" evidence="4">
    <location>
        <begin position="556"/>
        <end position="575"/>
    </location>
</feature>
<protein>
    <recommendedName>
        <fullName evidence="5">H15 domain-containing protein</fullName>
    </recommendedName>
</protein>
<sequence length="802" mass="90706">MASPIPQIHFQKPQNPSENTAQTKKAANMEKLKGAVMKLLNNQANTPLSETHKARVEERLTQFLSPLHSPEHPPYAWMIERALQELNERGGSTEESISKFIRKEYDDLPWAHHTMLKHHLVQLCEGGCIVLTQDKRYLLVSGNSDLKVKRKSRRKWMKRKRGWDWEKKRSKRSKKVTGKANGVEYLCGQQKDRGTPIEVNEEEKPVDEGIKEQEPRGDVDKLLLSQREDQVISKEVVEQVLMVERVEQQNSNGNDIDLLFCQPKDQGTSNQLHEGTDCMMQGIGQQKLEAQFSKDAEKLCVVEEKGIDCNSDAPPTVTPSFPITDGKESSELITVQQQSSEPMLGITEICSQNAQLEIGGKHLEANYTELSSPERPPGFEYVILEKVSPVQPWTTVSSELTIHQEQLNQHDEHDILGNVEASGPDSAVVEESIPTERMERQKKRWSKRLAGEKASLISDILHHPNLLDKCPPKSELSHQDKAHGKQMKCYSRRLSGDKASSMSDILPYPELQDDNPPKLQLSDHCSAYGKHHTSLESTLTTEVQRKQCSQLQKAAIDSSKNLQQPDSETLSKLPCLGDYPAEPKCQAEPSKHKRKNQVAQGTEIPRVLRPRPLKPEPQLSNVITEDSFSSQLDQQERQTPESQCPSTKVTNELTMSVDQDEQDLFPAGAKCEPSQGAKQEKLSPKHHCKIKQQIGLRRRGRPPKSRCGAKAKSDTLVPEDVTPDDDQSQQHNEHLAQPPTEKLELAIDPHLEQRLEKPRYRGRGRPPKRKRGASSVKKSDLEQRKTTKYLGRGRPRKTDLLE</sequence>
<feature type="compositionally biased region" description="Basic residues" evidence="4">
    <location>
        <begin position="760"/>
        <end position="772"/>
    </location>
</feature>
<dbReference type="Gene3D" id="1.10.10.10">
    <property type="entry name" value="Winged helix-like DNA-binding domain superfamily/Winged helix DNA-binding domain"/>
    <property type="match status" value="1"/>
</dbReference>
<feature type="domain" description="H15" evidence="5">
    <location>
        <begin position="71"/>
        <end position="141"/>
    </location>
</feature>
<dbReference type="GO" id="GO:0045910">
    <property type="term" value="P:negative regulation of DNA recombination"/>
    <property type="evidence" value="ECO:0007669"/>
    <property type="project" value="TreeGrafter"/>
</dbReference>
<dbReference type="GO" id="GO:0030261">
    <property type="term" value="P:chromosome condensation"/>
    <property type="evidence" value="ECO:0007669"/>
    <property type="project" value="TreeGrafter"/>
</dbReference>
<dbReference type="OrthoDB" id="1110759at2759"/>
<dbReference type="Proteomes" id="UP001652660">
    <property type="component" value="Chromosome 11c"/>
</dbReference>
<dbReference type="InterPro" id="IPR036388">
    <property type="entry name" value="WH-like_DNA-bd_sf"/>
</dbReference>
<keyword evidence="3" id="KW-0539">Nucleus</keyword>
<dbReference type="Pfam" id="PF00538">
    <property type="entry name" value="Linker_histone"/>
    <property type="match status" value="1"/>
</dbReference>
<feature type="compositionally biased region" description="Basic and acidic residues" evidence="4">
    <location>
        <begin position="741"/>
        <end position="759"/>
    </location>
</feature>
<feature type="compositionally biased region" description="Polar residues" evidence="4">
    <location>
        <begin position="12"/>
        <end position="25"/>
    </location>
</feature>
<dbReference type="AlphaFoldDB" id="A0A6P6V3H0"/>
<keyword evidence="6" id="KW-1185">Reference proteome</keyword>
<dbReference type="GO" id="GO:0006334">
    <property type="term" value="P:nucleosome assembly"/>
    <property type="evidence" value="ECO:0007669"/>
    <property type="project" value="InterPro"/>
</dbReference>
<dbReference type="GeneID" id="113717131"/>
<dbReference type="RefSeq" id="XP_027097594.1">
    <property type="nucleotide sequence ID" value="XM_027241793.2"/>
</dbReference>
<dbReference type="InterPro" id="IPR036390">
    <property type="entry name" value="WH_DNA-bd_sf"/>
</dbReference>
<evidence type="ECO:0000256" key="3">
    <source>
        <dbReference type="ARBA" id="ARBA00023242"/>
    </source>
</evidence>
<evidence type="ECO:0000313" key="6">
    <source>
        <dbReference type="Proteomes" id="UP001652660"/>
    </source>
</evidence>
<feature type="compositionally biased region" description="Polar residues" evidence="4">
    <location>
        <begin position="640"/>
        <end position="657"/>
    </location>
</feature>
<proteinExistence type="predicted"/>
<evidence type="ECO:0000256" key="4">
    <source>
        <dbReference type="SAM" id="MobiDB-lite"/>
    </source>
</evidence>
<dbReference type="GO" id="GO:0003690">
    <property type="term" value="F:double-stranded DNA binding"/>
    <property type="evidence" value="ECO:0007669"/>
    <property type="project" value="TreeGrafter"/>
</dbReference>
<dbReference type="PROSITE" id="PS51504">
    <property type="entry name" value="H15"/>
    <property type="match status" value="1"/>
</dbReference>
<dbReference type="GO" id="GO:0000786">
    <property type="term" value="C:nucleosome"/>
    <property type="evidence" value="ECO:0007669"/>
    <property type="project" value="InterPro"/>
</dbReference>
<name>A0A6P6V3H0_COFAR</name>
<reference evidence="7" key="2">
    <citation type="submission" date="2025-08" db="UniProtKB">
        <authorList>
            <consortium name="RefSeq"/>
        </authorList>
    </citation>
    <scope>IDENTIFICATION</scope>
    <source>
        <tissue evidence="7">Leaves</tissue>
    </source>
</reference>
<gene>
    <name evidence="7" type="primary">LOC113717131</name>
</gene>
<feature type="compositionally biased region" description="Polar residues" evidence="4">
    <location>
        <begin position="618"/>
        <end position="633"/>
    </location>
</feature>
<dbReference type="PANTHER" id="PTHR11467:SF109">
    <property type="entry name" value="H15 DOMAIN-CONTAINING PROTEIN"/>
    <property type="match status" value="1"/>
</dbReference>
<keyword evidence="2" id="KW-0238">DNA-binding</keyword>
<dbReference type="SUPFAM" id="SSF46785">
    <property type="entry name" value="Winged helix' DNA-binding domain"/>
    <property type="match status" value="1"/>
</dbReference>
<feature type="compositionally biased region" description="Polar residues" evidence="4">
    <location>
        <begin position="556"/>
        <end position="570"/>
    </location>
</feature>
<dbReference type="SMART" id="SM00526">
    <property type="entry name" value="H15"/>
    <property type="match status" value="1"/>
</dbReference>
<feature type="region of interest" description="Disordered" evidence="4">
    <location>
        <begin position="1"/>
        <end position="25"/>
    </location>
</feature>
<dbReference type="PANTHER" id="PTHR11467">
    <property type="entry name" value="HISTONE H1"/>
    <property type="match status" value="1"/>
</dbReference>
<accession>A0A6P6V3H0</accession>
<organism evidence="6 7">
    <name type="scientific">Coffea arabica</name>
    <name type="common">Arabian coffee</name>
    <dbReference type="NCBI Taxonomy" id="13443"/>
    <lineage>
        <taxon>Eukaryota</taxon>
        <taxon>Viridiplantae</taxon>
        <taxon>Streptophyta</taxon>
        <taxon>Embryophyta</taxon>
        <taxon>Tracheophyta</taxon>
        <taxon>Spermatophyta</taxon>
        <taxon>Magnoliopsida</taxon>
        <taxon>eudicotyledons</taxon>
        <taxon>Gunneridae</taxon>
        <taxon>Pentapetalae</taxon>
        <taxon>asterids</taxon>
        <taxon>lamiids</taxon>
        <taxon>Gentianales</taxon>
        <taxon>Rubiaceae</taxon>
        <taxon>Ixoroideae</taxon>
        <taxon>Gardenieae complex</taxon>
        <taxon>Bertiereae - Coffeeae clade</taxon>
        <taxon>Coffeeae</taxon>
        <taxon>Coffea</taxon>
    </lineage>
</organism>